<dbReference type="PANTHER" id="PTHR43653">
    <property type="entry name" value="CYTOCHROME C ASSEMBLY PROTEIN-RELATED"/>
    <property type="match status" value="1"/>
</dbReference>
<name>A0A3Q9JN71_9MAGN</name>
<feature type="transmembrane region" description="Helical" evidence="5">
    <location>
        <begin position="727"/>
        <end position="747"/>
    </location>
</feature>
<gene>
    <name evidence="7" type="primary">ccmFn</name>
</gene>
<dbReference type="InterPro" id="IPR003569">
    <property type="entry name" value="Cyt_c_biogenesis_plant"/>
</dbReference>
<dbReference type="InterPro" id="IPR002541">
    <property type="entry name" value="Cyt_c_assembly"/>
</dbReference>
<dbReference type="PANTHER" id="PTHR43653:SF1">
    <property type="entry name" value="CYTOCHROME C-TYPE BIOGENESIS PROTEIN CCMF"/>
    <property type="match status" value="1"/>
</dbReference>
<evidence type="ECO:0000256" key="1">
    <source>
        <dbReference type="ARBA" id="ARBA00004173"/>
    </source>
</evidence>
<dbReference type="EMBL" id="MK144467">
    <property type="protein sequence ID" value="AZS52481.1"/>
    <property type="molecule type" value="Genomic_DNA"/>
</dbReference>
<dbReference type="Pfam" id="PF01578">
    <property type="entry name" value="Cytochrom_C_asm"/>
    <property type="match status" value="1"/>
</dbReference>
<feature type="transmembrane region" description="Helical" evidence="5">
    <location>
        <begin position="324"/>
        <end position="343"/>
    </location>
</feature>
<protein>
    <submittedName>
        <fullName evidence="7">Cytochrome c biogenesis FN</fullName>
    </submittedName>
</protein>
<dbReference type="AlphaFoldDB" id="A0A3Q9JN71"/>
<organism evidence="7">
    <name type="scientific">Balanophora laxiflora</name>
    <dbReference type="NCBI Taxonomy" id="1128103"/>
    <lineage>
        <taxon>Eukaryota</taxon>
        <taxon>Viridiplantae</taxon>
        <taxon>Streptophyta</taxon>
        <taxon>Embryophyta</taxon>
        <taxon>Tracheophyta</taxon>
        <taxon>Spermatophyta</taxon>
        <taxon>Magnoliopsida</taxon>
        <taxon>eudicotyledons</taxon>
        <taxon>Gunneridae</taxon>
        <taxon>Pentapetalae</taxon>
        <taxon>Santalales</taxon>
        <taxon>Balanophoraceae</taxon>
        <taxon>Balanophora</taxon>
    </lineage>
</organism>
<comment type="subcellular location">
    <subcellularLocation>
        <location evidence="1">Mitochondrion</location>
    </subcellularLocation>
</comment>
<dbReference type="GO" id="GO:0016020">
    <property type="term" value="C:membrane"/>
    <property type="evidence" value="ECO:0007669"/>
    <property type="project" value="InterPro"/>
</dbReference>
<keyword evidence="5" id="KW-1133">Transmembrane helix</keyword>
<feature type="transmembrane region" description="Helical" evidence="5">
    <location>
        <begin position="767"/>
        <end position="785"/>
    </location>
</feature>
<feature type="transmembrane region" description="Helical" evidence="5">
    <location>
        <begin position="26"/>
        <end position="46"/>
    </location>
</feature>
<proteinExistence type="inferred from homology"/>
<geneLocation type="mitochondrion" evidence="7"/>
<keyword evidence="5" id="KW-0812">Transmembrane</keyword>
<keyword evidence="3" id="KW-0201">Cytochrome c-type biogenesis</keyword>
<evidence type="ECO:0000259" key="6">
    <source>
        <dbReference type="Pfam" id="PF01578"/>
    </source>
</evidence>
<evidence type="ECO:0000256" key="4">
    <source>
        <dbReference type="ARBA" id="ARBA00023128"/>
    </source>
</evidence>
<dbReference type="GO" id="GO:0020037">
    <property type="term" value="F:heme binding"/>
    <property type="evidence" value="ECO:0007669"/>
    <property type="project" value="InterPro"/>
</dbReference>
<reference evidence="7" key="1">
    <citation type="journal article" date="2018" name="Proc. Natl. Acad. Sci. U.S.A.">
        <title>Novel genetic code and record-setting AT-richness in the highly reduced plastid genome of the holoparasitic plant Balanophora.</title>
        <authorList>
            <person name="Su H.J."/>
            <person name="Barkman T.J."/>
            <person name="Hao W."/>
            <person name="Jones S.S."/>
            <person name="Naumann J."/>
            <person name="Skippington E."/>
            <person name="Wafula E.K."/>
            <person name="Hu J.M."/>
            <person name="Palmer J.D."/>
            <person name="dePamphilis C.W."/>
        </authorList>
    </citation>
    <scope>NUCLEOTIDE SEQUENCE</scope>
</reference>
<evidence type="ECO:0000256" key="2">
    <source>
        <dbReference type="ARBA" id="ARBA00009186"/>
    </source>
</evidence>
<accession>A0A3Q9JN71</accession>
<feature type="domain" description="Cytochrome c assembly protein" evidence="6">
    <location>
        <begin position="557"/>
        <end position="810"/>
    </location>
</feature>
<dbReference type="GO" id="GO:0015232">
    <property type="term" value="F:heme transmembrane transporter activity"/>
    <property type="evidence" value="ECO:0007669"/>
    <property type="project" value="InterPro"/>
</dbReference>
<dbReference type="GO" id="GO:0017004">
    <property type="term" value="P:cytochrome complex assembly"/>
    <property type="evidence" value="ECO:0007669"/>
    <property type="project" value="UniProtKB-KW"/>
</dbReference>
<reference evidence="7" key="2">
    <citation type="submission" date="2018-11" db="EMBL/GenBank/DDBJ databases">
        <authorList>
            <person name="Su H.-J."/>
            <person name="Barkman T.J."/>
            <person name="Hao W."/>
            <person name="Jones S."/>
            <person name="Naumann J."/>
            <person name="Skippington E."/>
            <person name="Wafula E.K."/>
            <person name="Hu J.-M."/>
            <person name="Palmer J.D."/>
            <person name="dePamphilis C.W."/>
        </authorList>
    </citation>
    <scope>NUCLEOTIDE SEQUENCE</scope>
</reference>
<feature type="transmembrane region" description="Helical" evidence="5">
    <location>
        <begin position="419"/>
        <end position="438"/>
    </location>
</feature>
<dbReference type="InterPro" id="IPR003567">
    <property type="entry name" value="Cyt_c_biogenesis"/>
</dbReference>
<keyword evidence="5" id="KW-0472">Membrane</keyword>
<feature type="transmembrane region" description="Helical" evidence="5">
    <location>
        <begin position="792"/>
        <end position="811"/>
    </location>
</feature>
<feature type="transmembrane region" description="Helical" evidence="5">
    <location>
        <begin position="5"/>
        <end position="20"/>
    </location>
</feature>
<keyword evidence="4 7" id="KW-0496">Mitochondrion</keyword>
<evidence type="ECO:0000256" key="3">
    <source>
        <dbReference type="ARBA" id="ARBA00022748"/>
    </source>
</evidence>
<sequence>MNELFHYYLFLVIFLAFTYNNKQPPAFGAALAFFCFLLSFLGILFCHIPYNLSTILLTANNNLSIPLFYQISGTWSNHEGSILSWCRIPSFYGFLICYRCPPKIHHHNVSELRILNFYLFLYYRHSSRTKIKKQLFYTPFLPSFNIISIYVNNIRYQKVFYHLKNTILNHKYIIYQFLSEIKYFESLRTLPNKLVSLLRSFKNHQISESILFNSKRSIYLHLLIIKKVSTNLNKLIKNKFLHLFIIIIKEVSTNLNINKEVSSNLHSEISIFEFLNIININKEVSSNLIINLKNKYLRIASNLNIIMNKFLHLFIIIIKEVSTNLIIIIISIDIQIALNLNIIMNKLIKNKFLHLFIIIIKEVSSNLHSERSNKFLNIININNKYLRIASNLHLFIFIIEVSTILNLKKKYRLIDRSFNKLVSIYIYNPLILIFNKYLKNKKVFSIVLPIIIIVVATNSYEYVLVINSESELRSRGFYRPAFLMPRLFTQKKNKTREGYLYFLRRGILYSNEGFKRLYFLKEGTQTTHTTYLLLLLLMARDGKEIASSIEEQRFGLGIALFFSFFLSASPDPFIRNFFVRTEPLSELNPVPQDPLSAIHPPFIYAGEVASAMGFVLCRSKMMTGIVILHSPPIRNNTLTKKGTLLCSAGCVDESSIIRRSELLFTLEFSSSSRHVVGSMLSRIYKNNRLCNSLMPRLVLLLDDGREQGKLFGLNTVVSVQDREFVKIWILICRWFLTVGILPGSWWAYHELGRGGWWFRDPVENASFMPRLLATALLHSVIIPLLNSWTSRMNLVTFLCCILGTFLIRSGLLASVHSFATDTLGIFLWWFFLIMTGISIILFSQMKQQASVHITYKKEMILA</sequence>
<dbReference type="GO" id="GO:0005739">
    <property type="term" value="C:mitochondrion"/>
    <property type="evidence" value="ECO:0007669"/>
    <property type="project" value="UniProtKB-SubCell"/>
</dbReference>
<dbReference type="PRINTS" id="PR01410">
    <property type="entry name" value="CCBIOGENESIS"/>
</dbReference>
<feature type="transmembrane region" description="Helical" evidence="5">
    <location>
        <begin position="823"/>
        <end position="842"/>
    </location>
</feature>
<dbReference type="PRINTS" id="PR01412">
    <property type="entry name" value="CCBSBIOGNSIS"/>
</dbReference>
<feature type="transmembrane region" description="Helical" evidence="5">
    <location>
        <begin position="444"/>
        <end position="465"/>
    </location>
</feature>
<comment type="similarity">
    <text evidence="2">Belongs to the CcmF/CycK/Ccl1/NrfE/CcsA family.</text>
</comment>
<evidence type="ECO:0000313" key="7">
    <source>
        <dbReference type="EMBL" id="AZS52481.1"/>
    </source>
</evidence>
<evidence type="ECO:0000256" key="5">
    <source>
        <dbReference type="SAM" id="Phobius"/>
    </source>
</evidence>